<dbReference type="EMBL" id="QHBU01000266">
    <property type="protein sequence ID" value="PZR78252.1"/>
    <property type="molecule type" value="Genomic_DNA"/>
</dbReference>
<keyword evidence="2 3" id="KW-0186">Copper</keyword>
<dbReference type="InterPro" id="IPR013766">
    <property type="entry name" value="Thioredoxin_domain"/>
</dbReference>
<evidence type="ECO:0000256" key="1">
    <source>
        <dbReference type="ARBA" id="ARBA00010996"/>
    </source>
</evidence>
<dbReference type="PANTHER" id="PTHR12151">
    <property type="entry name" value="ELECTRON TRANSPORT PROTIN SCO1/SENC FAMILY MEMBER"/>
    <property type="match status" value="1"/>
</dbReference>
<comment type="caution">
    <text evidence="6">The sequence shown here is derived from an EMBL/GenBank/DDBJ whole genome shotgun (WGS) entry which is preliminary data.</text>
</comment>
<dbReference type="Gene3D" id="3.40.30.10">
    <property type="entry name" value="Glutaredoxin"/>
    <property type="match status" value="1"/>
</dbReference>
<gene>
    <name evidence="6" type="ORF">DLM65_13515</name>
</gene>
<dbReference type="InterPro" id="IPR036249">
    <property type="entry name" value="Thioredoxin-like_sf"/>
</dbReference>
<reference evidence="6 7" key="1">
    <citation type="journal article" date="2017" name="Nature">
        <title>Atmospheric trace gases support primary production in Antarctic desert surface soil.</title>
        <authorList>
            <person name="Ji M."/>
            <person name="Greening C."/>
            <person name="Vanwonterghem I."/>
            <person name="Carere C.R."/>
            <person name="Bay S.K."/>
            <person name="Steen J.A."/>
            <person name="Montgomery K."/>
            <person name="Lines T."/>
            <person name="Beardall J."/>
            <person name="van Dorst J."/>
            <person name="Snape I."/>
            <person name="Stott M.B."/>
            <person name="Hugenholtz P."/>
            <person name="Ferrari B.C."/>
        </authorList>
    </citation>
    <scope>NUCLEOTIDE SEQUENCE [LARGE SCALE GENOMIC DNA]</scope>
    <source>
        <strain evidence="6">RRmetagenome_bin12</strain>
    </source>
</reference>
<proteinExistence type="inferred from homology"/>
<dbReference type="PANTHER" id="PTHR12151:SF25">
    <property type="entry name" value="LINALOOL DEHYDRATASE_ISOMERASE DOMAIN-CONTAINING PROTEIN"/>
    <property type="match status" value="1"/>
</dbReference>
<evidence type="ECO:0000256" key="4">
    <source>
        <dbReference type="PIRSR" id="PIRSR603782-2"/>
    </source>
</evidence>
<dbReference type="Proteomes" id="UP000248724">
    <property type="component" value="Unassembled WGS sequence"/>
</dbReference>
<feature type="domain" description="Thioredoxin" evidence="5">
    <location>
        <begin position="51"/>
        <end position="207"/>
    </location>
</feature>
<dbReference type="InterPro" id="IPR003782">
    <property type="entry name" value="SCO1/SenC"/>
</dbReference>
<comment type="similarity">
    <text evidence="1">Belongs to the SCO1/2 family.</text>
</comment>
<sequence>MMGRRFSTPLLAASGLALVVGLVGTIAVSRLLTHPAIAAPPAAAQYLPPVSRQPEVAPDFTLPDQAGMAVSLSSLRGKEVLITFMDPQCAAQCPIMGQQLGSVEANLPANVRPVLLVVSVAAGRSAADVAHFTSHVSWQPGWHWLLGDQAQLQAVWATYHIAVQLTSGDVLHDQSLYVVNPQGLISVAYNAPLPIGAVASAITAHSSR</sequence>
<dbReference type="Pfam" id="PF02630">
    <property type="entry name" value="SCO1-SenC"/>
    <property type="match status" value="1"/>
</dbReference>
<evidence type="ECO:0000256" key="3">
    <source>
        <dbReference type="PIRSR" id="PIRSR603782-1"/>
    </source>
</evidence>
<evidence type="ECO:0000313" key="7">
    <source>
        <dbReference type="Proteomes" id="UP000248724"/>
    </source>
</evidence>
<dbReference type="PROSITE" id="PS51352">
    <property type="entry name" value="THIOREDOXIN_2"/>
    <property type="match status" value="1"/>
</dbReference>
<dbReference type="CDD" id="cd02968">
    <property type="entry name" value="SCO"/>
    <property type="match status" value="1"/>
</dbReference>
<feature type="binding site" evidence="3">
    <location>
        <position position="93"/>
    </location>
    <ligand>
        <name>Cu cation</name>
        <dbReference type="ChEBI" id="CHEBI:23378"/>
    </ligand>
</feature>
<dbReference type="AlphaFoldDB" id="A0A2W5YZ54"/>
<evidence type="ECO:0000259" key="5">
    <source>
        <dbReference type="PROSITE" id="PS51352"/>
    </source>
</evidence>
<organism evidence="6 7">
    <name type="scientific">Candidatus Aeolococcus gillhamiae</name>
    <dbReference type="NCBI Taxonomy" id="3127015"/>
    <lineage>
        <taxon>Bacteria</taxon>
        <taxon>Bacillati</taxon>
        <taxon>Candidatus Dormiibacterota</taxon>
        <taxon>Candidatus Dormibacteria</taxon>
        <taxon>Candidatus Aeolococcales</taxon>
        <taxon>Candidatus Aeolococcaceae</taxon>
        <taxon>Candidatus Aeolococcus</taxon>
    </lineage>
</organism>
<dbReference type="SUPFAM" id="SSF52833">
    <property type="entry name" value="Thioredoxin-like"/>
    <property type="match status" value="1"/>
</dbReference>
<feature type="binding site" evidence="3">
    <location>
        <position position="89"/>
    </location>
    <ligand>
        <name>Cu cation</name>
        <dbReference type="ChEBI" id="CHEBI:23378"/>
    </ligand>
</feature>
<protein>
    <recommendedName>
        <fullName evidence="5">Thioredoxin domain-containing protein</fullName>
    </recommendedName>
</protein>
<keyword evidence="4" id="KW-1015">Disulfide bond</keyword>
<accession>A0A2W5YZ54</accession>
<evidence type="ECO:0000256" key="2">
    <source>
        <dbReference type="ARBA" id="ARBA00023008"/>
    </source>
</evidence>
<keyword evidence="3" id="KW-0479">Metal-binding</keyword>
<feature type="disulfide bond" description="Redox-active" evidence="4">
    <location>
        <begin position="89"/>
        <end position="93"/>
    </location>
</feature>
<evidence type="ECO:0000313" key="6">
    <source>
        <dbReference type="EMBL" id="PZR78252.1"/>
    </source>
</evidence>
<name>A0A2W5YZ54_9BACT</name>
<dbReference type="GO" id="GO:0046872">
    <property type="term" value="F:metal ion binding"/>
    <property type="evidence" value="ECO:0007669"/>
    <property type="project" value="UniProtKB-KW"/>
</dbReference>
<feature type="binding site" evidence="3">
    <location>
        <position position="172"/>
    </location>
    <ligand>
        <name>Cu cation</name>
        <dbReference type="ChEBI" id="CHEBI:23378"/>
    </ligand>
</feature>